<dbReference type="PROSITE" id="PS01215">
    <property type="entry name" value="MRP"/>
    <property type="match status" value="1"/>
</dbReference>
<name>N6VTC0_9EURY</name>
<gene>
    <name evidence="9" type="ORF">J422_02090</name>
</gene>
<evidence type="ECO:0000256" key="2">
    <source>
        <dbReference type="ARBA" id="ARBA00022741"/>
    </source>
</evidence>
<keyword evidence="2 8" id="KW-0547">Nucleotide-binding</keyword>
<reference evidence="9 10" key="1">
    <citation type="journal article" date="2013" name="Genome Announc.">
        <title>Draft Genome Sequence of a Highly Flagellated, Fast-Swimming Archaeon, Methanocaldococcus villosus Strain KIN24-T80 (DSM 22612).</title>
        <authorList>
            <person name="Thennarasu S."/>
            <person name="Polireddy D."/>
            <person name="Antony A."/>
            <person name="Yada M.R."/>
            <person name="Algarawi S."/>
            <person name="Sivakumar N."/>
        </authorList>
    </citation>
    <scope>NUCLEOTIDE SEQUENCE [LARGE SCALE GENOMIC DNA]</scope>
    <source>
        <strain evidence="9 10">KIN24-T80</strain>
    </source>
</reference>
<comment type="caution">
    <text evidence="9">The sequence shown here is derived from an EMBL/GenBank/DDBJ whole genome shotgun (WGS) entry which is preliminary data.</text>
</comment>
<comment type="similarity">
    <text evidence="8">Belongs to the Mrp/NBP35 ATP-binding proteins family.</text>
</comment>
<dbReference type="Gene3D" id="3.40.50.300">
    <property type="entry name" value="P-loop containing nucleotide triphosphate hydrolases"/>
    <property type="match status" value="1"/>
</dbReference>
<dbReference type="PANTHER" id="PTHR23264">
    <property type="entry name" value="NUCLEOTIDE-BINDING PROTEIN NBP35 YEAST -RELATED"/>
    <property type="match status" value="1"/>
</dbReference>
<dbReference type="HAMAP" id="MF_02040">
    <property type="entry name" value="Mrp_NBP35"/>
    <property type="match status" value="1"/>
</dbReference>
<dbReference type="InterPro" id="IPR027417">
    <property type="entry name" value="P-loop_NTPase"/>
</dbReference>
<accession>N6VTC0</accession>
<dbReference type="Pfam" id="PF10609">
    <property type="entry name" value="ParA"/>
    <property type="match status" value="1"/>
</dbReference>
<comment type="function">
    <text evidence="6 8">Binds and transfers iron-sulfur (Fe-S) clusters to target apoproteins. Can hydrolyze ATP.</text>
</comment>
<dbReference type="AlphaFoldDB" id="N6VTC0"/>
<dbReference type="SUPFAM" id="SSF52540">
    <property type="entry name" value="P-loop containing nucleoside triphosphate hydrolases"/>
    <property type="match status" value="1"/>
</dbReference>
<keyword evidence="8" id="KW-0378">Hydrolase</keyword>
<evidence type="ECO:0000313" key="9">
    <source>
        <dbReference type="EMBL" id="ENN96441.1"/>
    </source>
</evidence>
<proteinExistence type="inferred from homology"/>
<evidence type="ECO:0000256" key="5">
    <source>
        <dbReference type="ARBA" id="ARBA00023014"/>
    </source>
</evidence>
<dbReference type="GO" id="GO:0005829">
    <property type="term" value="C:cytosol"/>
    <property type="evidence" value="ECO:0007669"/>
    <property type="project" value="TreeGrafter"/>
</dbReference>
<evidence type="ECO:0000256" key="3">
    <source>
        <dbReference type="ARBA" id="ARBA00022840"/>
    </source>
</evidence>
<dbReference type="GO" id="GO:0140663">
    <property type="term" value="F:ATP-dependent FeS chaperone activity"/>
    <property type="evidence" value="ECO:0007669"/>
    <property type="project" value="InterPro"/>
</dbReference>
<dbReference type="PATRIC" id="fig|1069083.5.peg.411"/>
<dbReference type="Proteomes" id="UP000053695">
    <property type="component" value="Unassembled WGS sequence"/>
</dbReference>
<dbReference type="PANTHER" id="PTHR23264:SF19">
    <property type="entry name" value="CYTOSOLIC FE-S CLUSTER ASSEMBLY FACTOR NUBP2"/>
    <property type="match status" value="1"/>
</dbReference>
<evidence type="ECO:0000256" key="7">
    <source>
        <dbReference type="ARBA" id="ARBA00074706"/>
    </source>
</evidence>
<organism evidence="9 10">
    <name type="scientific">Methanocaldococcus villosus KIN24-T80</name>
    <dbReference type="NCBI Taxonomy" id="1069083"/>
    <lineage>
        <taxon>Archaea</taxon>
        <taxon>Methanobacteriati</taxon>
        <taxon>Methanobacteriota</taxon>
        <taxon>Methanomada group</taxon>
        <taxon>Methanococci</taxon>
        <taxon>Methanococcales</taxon>
        <taxon>Methanocaldococcaceae</taxon>
        <taxon>Methanocaldococcus</taxon>
    </lineage>
</organism>
<dbReference type="FunFam" id="3.40.50.300:FF:001119">
    <property type="entry name" value="Iron-sulfur cluster carrier protein"/>
    <property type="match status" value="1"/>
</dbReference>
<dbReference type="InterPro" id="IPR000808">
    <property type="entry name" value="Mrp-like_CS"/>
</dbReference>
<dbReference type="GO" id="GO:0051536">
    <property type="term" value="F:iron-sulfur cluster binding"/>
    <property type="evidence" value="ECO:0007669"/>
    <property type="project" value="UniProtKB-UniRule"/>
</dbReference>
<dbReference type="OrthoDB" id="8297at2157"/>
<dbReference type="InterPro" id="IPR019591">
    <property type="entry name" value="Mrp/NBP35_ATP-bd"/>
</dbReference>
<keyword evidence="5 8" id="KW-0411">Iron-sulfur</keyword>
<evidence type="ECO:0000256" key="6">
    <source>
        <dbReference type="ARBA" id="ARBA00058094"/>
    </source>
</evidence>
<dbReference type="STRING" id="1069083.GCA_000371805_01167"/>
<evidence type="ECO:0000256" key="1">
    <source>
        <dbReference type="ARBA" id="ARBA00022723"/>
    </source>
</evidence>
<dbReference type="GO" id="GO:0046872">
    <property type="term" value="F:metal ion binding"/>
    <property type="evidence" value="ECO:0007669"/>
    <property type="project" value="UniProtKB-KW"/>
</dbReference>
<keyword evidence="1 8" id="KW-0479">Metal-binding</keyword>
<dbReference type="RefSeq" id="WP_004590218.1">
    <property type="nucleotide sequence ID" value="NZ_APMM01000014.1"/>
</dbReference>
<sequence length="274" mass="29574">MECDRKDAKKLLEQQNAKIRERMSKIKHKIAILSGKGGVGKSTVTANLAVGLSLLNKKVGVLDGDIHGPNIPKILGANGEPMVAGDAILPIEVSGIKTISISYLLPDEATPVIWRGPRVSGAIRQFLADVAWGELDYLLIDTPPGTGDVQLTIMQSIPNIDGAIIVTTPDEISLLDVKKSISMCKMLNIPIIGIIENMSGFVCPYCNKEIDIFGKGAGEKIAKELGLRFLGRIPLDAKAREAQEKGKPMVLIDCRAGEAFKEIVNKIVEIVENK</sequence>
<evidence type="ECO:0000256" key="4">
    <source>
        <dbReference type="ARBA" id="ARBA00023004"/>
    </source>
</evidence>
<evidence type="ECO:0000313" key="10">
    <source>
        <dbReference type="Proteomes" id="UP000053695"/>
    </source>
</evidence>
<dbReference type="InterPro" id="IPR033756">
    <property type="entry name" value="YlxH/NBP35"/>
</dbReference>
<keyword evidence="3 8" id="KW-0067">ATP-binding</keyword>
<dbReference type="CDD" id="cd02037">
    <property type="entry name" value="Mrp_NBP35"/>
    <property type="match status" value="1"/>
</dbReference>
<evidence type="ECO:0000256" key="8">
    <source>
        <dbReference type="HAMAP-Rule" id="MF_02040"/>
    </source>
</evidence>
<comment type="subunit">
    <text evidence="8">Homodimer.</text>
</comment>
<dbReference type="GO" id="GO:0016226">
    <property type="term" value="P:iron-sulfur cluster assembly"/>
    <property type="evidence" value="ECO:0007669"/>
    <property type="project" value="InterPro"/>
</dbReference>
<feature type="binding site" evidence="8">
    <location>
        <begin position="35"/>
        <end position="42"/>
    </location>
    <ligand>
        <name>ATP</name>
        <dbReference type="ChEBI" id="CHEBI:30616"/>
    </ligand>
</feature>
<dbReference type="EMBL" id="APMM01000014">
    <property type="protein sequence ID" value="ENN96441.1"/>
    <property type="molecule type" value="Genomic_DNA"/>
</dbReference>
<keyword evidence="4 8" id="KW-0408">Iron</keyword>
<keyword evidence="10" id="KW-1185">Reference proteome</keyword>
<dbReference type="GO" id="GO:0016887">
    <property type="term" value="F:ATP hydrolysis activity"/>
    <property type="evidence" value="ECO:0007669"/>
    <property type="project" value="UniProtKB-UniRule"/>
</dbReference>
<protein>
    <recommendedName>
        <fullName evidence="7 8">Iron-sulfur cluster carrier protein</fullName>
    </recommendedName>
</protein>
<dbReference type="GO" id="GO:0005524">
    <property type="term" value="F:ATP binding"/>
    <property type="evidence" value="ECO:0007669"/>
    <property type="project" value="UniProtKB-UniRule"/>
</dbReference>